<dbReference type="Proteomes" id="UP000053864">
    <property type="component" value="Unassembled WGS sequence"/>
</dbReference>
<dbReference type="AlphaFoldDB" id="W2JE99"/>
<organism evidence="1 2">
    <name type="scientific">Phytophthora nicotianae</name>
    <name type="common">Potato buckeye rot agent</name>
    <name type="synonym">Phytophthora parasitica</name>
    <dbReference type="NCBI Taxonomy" id="4792"/>
    <lineage>
        <taxon>Eukaryota</taxon>
        <taxon>Sar</taxon>
        <taxon>Stramenopiles</taxon>
        <taxon>Oomycota</taxon>
        <taxon>Peronosporomycetes</taxon>
        <taxon>Peronosporales</taxon>
        <taxon>Peronosporaceae</taxon>
        <taxon>Phytophthora</taxon>
    </lineage>
</organism>
<sequence>MEQPNRDAASGGEEEHDYTWTELWRSYEGDAARDTYLASLPHYMRRKNDLVSCSLKHDRAEES</sequence>
<proteinExistence type="predicted"/>
<dbReference type="EMBL" id="KI671891">
    <property type="protein sequence ID" value="ETL44760.1"/>
    <property type="molecule type" value="Genomic_DNA"/>
</dbReference>
<accession>W2JE99</accession>
<protein>
    <submittedName>
        <fullName evidence="1">Uncharacterized protein</fullName>
    </submittedName>
</protein>
<dbReference type="VEuPathDB" id="FungiDB:PPTG_14304"/>
<gene>
    <name evidence="1" type="ORF">L916_04987</name>
</gene>
<evidence type="ECO:0000313" key="2">
    <source>
        <dbReference type="Proteomes" id="UP000053864"/>
    </source>
</evidence>
<evidence type="ECO:0000313" key="1">
    <source>
        <dbReference type="EMBL" id="ETL44760.1"/>
    </source>
</evidence>
<reference evidence="1 2" key="1">
    <citation type="submission" date="2013-11" db="EMBL/GenBank/DDBJ databases">
        <title>The Genome Sequence of Phytophthora parasitica CJ05E6.</title>
        <authorList>
            <consortium name="The Broad Institute Genomics Platform"/>
            <person name="Russ C."/>
            <person name="Tyler B."/>
            <person name="Panabieres F."/>
            <person name="Shan W."/>
            <person name="Tripathy S."/>
            <person name="Grunwald N."/>
            <person name="Machado M."/>
            <person name="Johnson C.S."/>
            <person name="Arredondo F."/>
            <person name="Hong C."/>
            <person name="Coffey M."/>
            <person name="Young S.K."/>
            <person name="Zeng Q."/>
            <person name="Gargeya S."/>
            <person name="Fitzgerald M."/>
            <person name="Abouelleil A."/>
            <person name="Alvarado L."/>
            <person name="Chapman S.B."/>
            <person name="Gainer-Dewar J."/>
            <person name="Goldberg J."/>
            <person name="Griggs A."/>
            <person name="Gujja S."/>
            <person name="Hansen M."/>
            <person name="Howarth C."/>
            <person name="Imamovic A."/>
            <person name="Ireland A."/>
            <person name="Larimer J."/>
            <person name="McCowan C."/>
            <person name="Murphy C."/>
            <person name="Pearson M."/>
            <person name="Poon T.W."/>
            <person name="Priest M."/>
            <person name="Roberts A."/>
            <person name="Saif S."/>
            <person name="Shea T."/>
            <person name="Sykes S."/>
            <person name="Wortman J."/>
            <person name="Nusbaum C."/>
            <person name="Birren B."/>
        </authorList>
    </citation>
    <scope>NUCLEOTIDE SEQUENCE [LARGE SCALE GENOMIC DNA]</scope>
    <source>
        <strain evidence="1 2">CJ05E6</strain>
    </source>
</reference>
<name>W2JE99_PHYNI</name>